<dbReference type="InterPro" id="IPR014016">
    <property type="entry name" value="UvrD-like_ATP-bd"/>
</dbReference>
<feature type="coiled-coil region" evidence="6">
    <location>
        <begin position="40"/>
        <end position="67"/>
    </location>
</feature>
<dbReference type="PROSITE" id="PS51198">
    <property type="entry name" value="UVRD_HELICASE_ATP_BIND"/>
    <property type="match status" value="1"/>
</dbReference>
<keyword evidence="1 5" id="KW-0547">Nucleotide-binding</keyword>
<dbReference type="GO" id="GO:0003677">
    <property type="term" value="F:DNA binding"/>
    <property type="evidence" value="ECO:0007669"/>
    <property type="project" value="InterPro"/>
</dbReference>
<dbReference type="Proteomes" id="UP000008366">
    <property type="component" value="Unassembled WGS sequence"/>
</dbReference>
<protein>
    <recommendedName>
        <fullName evidence="8">UvrD-like helicase ATP-binding domain-containing protein</fullName>
    </recommendedName>
</protein>
<dbReference type="eggNOG" id="COG3973">
    <property type="taxonomic scope" value="Bacteria"/>
</dbReference>
<organism evidence="9 10">
    <name type="scientific">Kineosphaera limosa NBRC 100340</name>
    <dbReference type="NCBI Taxonomy" id="1184609"/>
    <lineage>
        <taxon>Bacteria</taxon>
        <taxon>Bacillati</taxon>
        <taxon>Actinomycetota</taxon>
        <taxon>Actinomycetes</taxon>
        <taxon>Micrococcales</taxon>
        <taxon>Dermatophilaceae</taxon>
        <taxon>Kineosphaera</taxon>
    </lineage>
</organism>
<evidence type="ECO:0000256" key="5">
    <source>
        <dbReference type="PROSITE-ProRule" id="PRU00560"/>
    </source>
</evidence>
<feature type="compositionally biased region" description="Polar residues" evidence="7">
    <location>
        <begin position="1"/>
        <end position="21"/>
    </location>
</feature>
<dbReference type="GO" id="GO:0000725">
    <property type="term" value="P:recombinational repair"/>
    <property type="evidence" value="ECO:0007669"/>
    <property type="project" value="TreeGrafter"/>
</dbReference>
<evidence type="ECO:0000256" key="6">
    <source>
        <dbReference type="SAM" id="Coils"/>
    </source>
</evidence>
<dbReference type="Gene3D" id="3.40.50.300">
    <property type="entry name" value="P-loop containing nucleotide triphosphate hydrolases"/>
    <property type="match status" value="3"/>
</dbReference>
<reference evidence="9 10" key="1">
    <citation type="submission" date="2012-08" db="EMBL/GenBank/DDBJ databases">
        <title>Whole genome shotgun sequence of Kineosphaera limosa NBRC 100340.</title>
        <authorList>
            <person name="Yoshida I."/>
            <person name="Isaki S."/>
            <person name="Hosoyama A."/>
            <person name="Tsuchikane K."/>
            <person name="Katsumata H."/>
            <person name="Ando Y."/>
            <person name="Ohji S."/>
            <person name="Hamada M."/>
            <person name="Tamura T."/>
            <person name="Yamazoe A."/>
            <person name="Yamazaki S."/>
            <person name="Fujita N."/>
        </authorList>
    </citation>
    <scope>NUCLEOTIDE SEQUENCE [LARGE SCALE GENOMIC DNA]</scope>
    <source>
        <strain evidence="9 10">NBRC 100340</strain>
    </source>
</reference>
<dbReference type="EMBL" id="BAHD01000022">
    <property type="protein sequence ID" value="GAB95578.1"/>
    <property type="molecule type" value="Genomic_DNA"/>
</dbReference>
<dbReference type="PANTHER" id="PTHR11070">
    <property type="entry name" value="UVRD / RECB / PCRA DNA HELICASE FAMILY MEMBER"/>
    <property type="match status" value="1"/>
</dbReference>
<keyword evidence="3 5" id="KW-0347">Helicase</keyword>
<feature type="domain" description="UvrD-like helicase ATP-binding" evidence="8">
    <location>
        <begin position="256"/>
        <end position="665"/>
    </location>
</feature>
<dbReference type="RefSeq" id="WP_006592110.1">
    <property type="nucleotide sequence ID" value="NZ_BAHD01000022.1"/>
</dbReference>
<evidence type="ECO:0000256" key="4">
    <source>
        <dbReference type="ARBA" id="ARBA00022840"/>
    </source>
</evidence>
<keyword evidence="4 5" id="KW-0067">ATP-binding</keyword>
<dbReference type="Pfam" id="PF13245">
    <property type="entry name" value="AAA_19"/>
    <property type="match status" value="1"/>
</dbReference>
<name>K6VH95_9MICO</name>
<dbReference type="GO" id="GO:0005829">
    <property type="term" value="C:cytosol"/>
    <property type="evidence" value="ECO:0007669"/>
    <property type="project" value="TreeGrafter"/>
</dbReference>
<evidence type="ECO:0000256" key="2">
    <source>
        <dbReference type="ARBA" id="ARBA00022801"/>
    </source>
</evidence>
<dbReference type="SUPFAM" id="SSF52540">
    <property type="entry name" value="P-loop containing nucleoside triphosphate hydrolases"/>
    <property type="match status" value="1"/>
</dbReference>
<gene>
    <name evidence="9" type="ORF">KILIM_022_00640</name>
</gene>
<dbReference type="InterPro" id="IPR027417">
    <property type="entry name" value="P-loop_NTPase"/>
</dbReference>
<proteinExistence type="predicted"/>
<dbReference type="GO" id="GO:0043138">
    <property type="term" value="F:3'-5' DNA helicase activity"/>
    <property type="evidence" value="ECO:0007669"/>
    <property type="project" value="TreeGrafter"/>
</dbReference>
<dbReference type="PANTHER" id="PTHR11070:SF45">
    <property type="entry name" value="DNA 3'-5' HELICASE"/>
    <property type="match status" value="1"/>
</dbReference>
<dbReference type="AlphaFoldDB" id="K6VH95"/>
<evidence type="ECO:0000256" key="1">
    <source>
        <dbReference type="ARBA" id="ARBA00022741"/>
    </source>
</evidence>
<comment type="caution">
    <text evidence="9">The sequence shown here is derived from an EMBL/GenBank/DDBJ whole genome shotgun (WGS) entry which is preliminary data.</text>
</comment>
<evidence type="ECO:0000256" key="3">
    <source>
        <dbReference type="ARBA" id="ARBA00022806"/>
    </source>
</evidence>
<feature type="binding site" evidence="5">
    <location>
        <begin position="277"/>
        <end position="284"/>
    </location>
    <ligand>
        <name>ATP</name>
        <dbReference type="ChEBI" id="CHEBI:30616"/>
    </ligand>
</feature>
<keyword evidence="10" id="KW-1185">Reference proteome</keyword>
<keyword evidence="6" id="KW-0175">Coiled coil</keyword>
<accession>K6VH95</accession>
<keyword evidence="2 5" id="KW-0378">Hydrolase</keyword>
<sequence length="804" mass="87648">MTSSDTQQAGKQATDPGQAQTGEGAPEGAADAQAILARELADEQAHVDRVYAELEKARRRADLIEADGLSRGRTDRTGDVRDEEITGLFERDALVYTAGRRQHVLDRQHEGLVFGRLDFAVDGEFDELGEADGGDSSSRDGGGRDGGGAAEVENPESPNREVRYVGRLGVRDDDYEPLVIDWRAPAAAPFYRATPVQPHGVVRRRVLRSRGEQVIGVEDDMLAPQAPDDLVILGDGALLAALTRSRTGRMRDIVATIQAHQDEAIRAPARGVTLITGGPGTGKTVVALHRAAYLLYADRRRYETGGILVVGPSAAYTAYIERVLPSLGEESVTLRSLGDLLDVATAGRLDTPQVAQIKGSPTIRRVLARAARDVIPGAPTELRAMVQGAPVHLRARELDRARAQVLRHHTRNTSRSAMLAALAKLAWQQVRPERPGAGDAEDFIATFEEHRDVEDFLDRWWRPVDPREVLLWLADAERTHRYAAGVLGEAAAEALAASMREALRTGTWSVADTALIDDLSPRVGLVPEVKRERGFYQVEELDDVLESAVAAGQLRAQEERPGHAALRLRGTRAPVDEREARELLLHGRIEAPAEYAHVLVDEAQDLSPMQWRMVGRRGRWASWTVVGDAAQASWPLEQEAIAARDQAFGRHPRQAFHMDTNYRNAREIFEHAADVIRVTMPDADIPQAVRETGVRPVDRQVAAAQLPQELGAAIAQVLGEVDGNVAVVAPARWAESAAQVVGALTGEARGRVEVVDPLSTKGLEYDATIVLDPDEIVAESPGGPRVLYVVLTRAAHRMHVLRPV</sequence>
<evidence type="ECO:0000313" key="9">
    <source>
        <dbReference type="EMBL" id="GAB95578.1"/>
    </source>
</evidence>
<dbReference type="STRING" id="1184609.KILIM_022_00640"/>
<dbReference type="GO" id="GO:0016787">
    <property type="term" value="F:hydrolase activity"/>
    <property type="evidence" value="ECO:0007669"/>
    <property type="project" value="UniProtKB-UniRule"/>
</dbReference>
<feature type="region of interest" description="Disordered" evidence="7">
    <location>
        <begin position="1"/>
        <end position="33"/>
    </location>
</feature>
<feature type="region of interest" description="Disordered" evidence="7">
    <location>
        <begin position="127"/>
        <end position="159"/>
    </location>
</feature>
<dbReference type="InterPro" id="IPR000212">
    <property type="entry name" value="DNA_helicase_UvrD/REP"/>
</dbReference>
<evidence type="ECO:0000313" key="10">
    <source>
        <dbReference type="Proteomes" id="UP000008366"/>
    </source>
</evidence>
<evidence type="ECO:0000259" key="8">
    <source>
        <dbReference type="PROSITE" id="PS51198"/>
    </source>
</evidence>
<dbReference type="GO" id="GO:0005524">
    <property type="term" value="F:ATP binding"/>
    <property type="evidence" value="ECO:0007669"/>
    <property type="project" value="UniProtKB-UniRule"/>
</dbReference>
<evidence type="ECO:0000256" key="7">
    <source>
        <dbReference type="SAM" id="MobiDB-lite"/>
    </source>
</evidence>